<protein>
    <recommendedName>
        <fullName evidence="3">Glycine-rich domain-containing protein-like</fullName>
    </recommendedName>
</protein>
<dbReference type="AlphaFoldDB" id="A0A382AAT1"/>
<evidence type="ECO:0000256" key="1">
    <source>
        <dbReference type="SAM" id="MobiDB-lite"/>
    </source>
</evidence>
<feature type="region of interest" description="Disordered" evidence="1">
    <location>
        <begin position="157"/>
        <end position="178"/>
    </location>
</feature>
<dbReference type="PANTHER" id="PTHR34365">
    <property type="entry name" value="ENOLASE (DUF1399)"/>
    <property type="match status" value="1"/>
</dbReference>
<organism evidence="2">
    <name type="scientific">marine metagenome</name>
    <dbReference type="NCBI Taxonomy" id="408172"/>
    <lineage>
        <taxon>unclassified sequences</taxon>
        <taxon>metagenomes</taxon>
        <taxon>ecological metagenomes</taxon>
    </lineage>
</organism>
<evidence type="ECO:0000313" key="2">
    <source>
        <dbReference type="EMBL" id="SVA98341.1"/>
    </source>
</evidence>
<dbReference type="PANTHER" id="PTHR34365:SF7">
    <property type="entry name" value="GLYCINE-RICH DOMAIN-CONTAINING PROTEIN 1"/>
    <property type="match status" value="1"/>
</dbReference>
<name>A0A382AAT1_9ZZZZ</name>
<dbReference type="Pfam" id="PF07173">
    <property type="entry name" value="GRDP-like"/>
    <property type="match status" value="1"/>
</dbReference>
<accession>A0A382AAT1</accession>
<sequence>MLFLLKLFERISDMDIALFEKFSRNLDLESIKFSLTKRDDGPNWPLNKTEELEVWYRRFLYLSNLYDDKVIVPSKDIDTFWHTHILDTQKYMSDCENLFGRYIHHFPYFGMRGESDRIELEKAFRETEELFLLHFGESPVNAGIADCGSLCNEPTPKFSQSGLSPSERPTLNGSVVTH</sequence>
<evidence type="ECO:0008006" key="3">
    <source>
        <dbReference type="Google" id="ProtNLM"/>
    </source>
</evidence>
<dbReference type="InterPro" id="IPR009836">
    <property type="entry name" value="GRDP-like"/>
</dbReference>
<gene>
    <name evidence="2" type="ORF">METZ01_LOCUS151195</name>
</gene>
<proteinExistence type="predicted"/>
<dbReference type="EMBL" id="UINC01024534">
    <property type="protein sequence ID" value="SVA98341.1"/>
    <property type="molecule type" value="Genomic_DNA"/>
</dbReference>
<reference evidence="2" key="1">
    <citation type="submission" date="2018-05" db="EMBL/GenBank/DDBJ databases">
        <authorList>
            <person name="Lanie J.A."/>
            <person name="Ng W.-L."/>
            <person name="Kazmierczak K.M."/>
            <person name="Andrzejewski T.M."/>
            <person name="Davidsen T.M."/>
            <person name="Wayne K.J."/>
            <person name="Tettelin H."/>
            <person name="Glass J.I."/>
            <person name="Rusch D."/>
            <person name="Podicherti R."/>
            <person name="Tsui H.-C.T."/>
            <person name="Winkler M.E."/>
        </authorList>
    </citation>
    <scope>NUCLEOTIDE SEQUENCE</scope>
</reference>